<keyword evidence="3 10" id="KW-0813">Transport</keyword>
<evidence type="ECO:0000259" key="12">
    <source>
        <dbReference type="PROSITE" id="PS52015"/>
    </source>
</evidence>
<evidence type="ECO:0000256" key="5">
    <source>
        <dbReference type="ARBA" id="ARBA00022519"/>
    </source>
</evidence>
<gene>
    <name evidence="13" type="ORF">OCH7691_04165</name>
</gene>
<dbReference type="Proteomes" id="UP000193200">
    <property type="component" value="Unassembled WGS sequence"/>
</dbReference>
<evidence type="ECO:0000256" key="1">
    <source>
        <dbReference type="ARBA" id="ARBA00004383"/>
    </source>
</evidence>
<dbReference type="InterPro" id="IPR037682">
    <property type="entry name" value="TonB_C"/>
</dbReference>
<dbReference type="Gene3D" id="3.30.1150.10">
    <property type="match status" value="1"/>
</dbReference>
<feature type="transmembrane region" description="Helical" evidence="10">
    <location>
        <begin position="40"/>
        <end position="59"/>
    </location>
</feature>
<keyword evidence="4 10" id="KW-1003">Cell membrane</keyword>
<comment type="subcellular location">
    <subcellularLocation>
        <location evidence="1 10">Cell inner membrane</location>
        <topology evidence="1 10">Single-pass membrane protein</topology>
        <orientation evidence="1 10">Periplasmic side</orientation>
    </subcellularLocation>
</comment>
<feature type="region of interest" description="Disordered" evidence="11">
    <location>
        <begin position="137"/>
        <end position="197"/>
    </location>
</feature>
<proteinExistence type="inferred from homology"/>
<comment type="similarity">
    <text evidence="2 10">Belongs to the TonB family.</text>
</comment>
<sequence length="363" mass="36110">MLLAADIATVSRAQLRPRRGRKSGIGTVSARFRRFSRDGMAAFAISAGVHGAALAAILLTQATPETPPRPAIAVELVSAAALDRRSVGPSPAGPAIGKPAPEEAAAAVAAPPAAAEATVPAATGTVTLADAEPALPPTAVASAMPPPVESLDPAPTPAPVPASAIAPEQPAAPSPLPAPLPAPAETVAGMPPPAVPLPDEKPVATAPRPPGTAVATTVPDTETVTARTDAIGNAQQSASAAVALAPTAIAAPARAGGKGEQAAGADGAGAPPTLLGGRAGNARPRYPFIARRNGQEGRVLLRLRVSASGDVSGIEIAATSGFPLLDKAAVEAVRTWRYTPASRAGRPVEARLEVPVVFRLTDR</sequence>
<dbReference type="NCBIfam" id="TIGR01352">
    <property type="entry name" value="tonB_Cterm"/>
    <property type="match status" value="1"/>
</dbReference>
<organism evidence="13 14">
    <name type="scientific">Oceanibacterium hippocampi</name>
    <dbReference type="NCBI Taxonomy" id="745714"/>
    <lineage>
        <taxon>Bacteria</taxon>
        <taxon>Pseudomonadati</taxon>
        <taxon>Pseudomonadota</taxon>
        <taxon>Alphaproteobacteria</taxon>
        <taxon>Sneathiellales</taxon>
        <taxon>Sneathiellaceae</taxon>
        <taxon>Oceanibacterium</taxon>
    </lineage>
</organism>
<feature type="region of interest" description="Disordered" evidence="11">
    <location>
        <begin position="260"/>
        <end position="279"/>
    </location>
</feature>
<keyword evidence="10" id="KW-0735">Signal-anchor</keyword>
<evidence type="ECO:0000256" key="8">
    <source>
        <dbReference type="ARBA" id="ARBA00022989"/>
    </source>
</evidence>
<evidence type="ECO:0000256" key="11">
    <source>
        <dbReference type="SAM" id="MobiDB-lite"/>
    </source>
</evidence>
<feature type="compositionally biased region" description="Low complexity" evidence="11">
    <location>
        <begin position="260"/>
        <end position="276"/>
    </location>
</feature>
<dbReference type="Pfam" id="PF03544">
    <property type="entry name" value="TonB_C"/>
    <property type="match status" value="1"/>
</dbReference>
<dbReference type="InParanoid" id="A0A1Y5U3Z0"/>
<dbReference type="PANTHER" id="PTHR33446:SF2">
    <property type="entry name" value="PROTEIN TONB"/>
    <property type="match status" value="1"/>
</dbReference>
<dbReference type="RefSeq" id="WP_085885508.1">
    <property type="nucleotide sequence ID" value="NZ_FWFR01000005.1"/>
</dbReference>
<accession>A0A1Y5U3Z0</accession>
<keyword evidence="8 10" id="KW-1133">Transmembrane helix</keyword>
<evidence type="ECO:0000313" key="14">
    <source>
        <dbReference type="Proteomes" id="UP000193200"/>
    </source>
</evidence>
<dbReference type="InterPro" id="IPR051045">
    <property type="entry name" value="TonB-dependent_transducer"/>
</dbReference>
<dbReference type="PANTHER" id="PTHR33446">
    <property type="entry name" value="PROTEIN TONB-RELATED"/>
    <property type="match status" value="1"/>
</dbReference>
<dbReference type="GO" id="GO:0098797">
    <property type="term" value="C:plasma membrane protein complex"/>
    <property type="evidence" value="ECO:0007669"/>
    <property type="project" value="TreeGrafter"/>
</dbReference>
<evidence type="ECO:0000256" key="3">
    <source>
        <dbReference type="ARBA" id="ARBA00022448"/>
    </source>
</evidence>
<keyword evidence="5 10" id="KW-0997">Cell inner membrane</keyword>
<feature type="compositionally biased region" description="Pro residues" evidence="11">
    <location>
        <begin position="144"/>
        <end position="160"/>
    </location>
</feature>
<keyword evidence="7 10" id="KW-0653">Protein transport</keyword>
<keyword evidence="14" id="KW-1185">Reference proteome</keyword>
<dbReference type="PROSITE" id="PS52015">
    <property type="entry name" value="TONB_CTD"/>
    <property type="match status" value="1"/>
</dbReference>
<keyword evidence="6 10" id="KW-0812">Transmembrane</keyword>
<dbReference type="OrthoDB" id="1685233at2"/>
<dbReference type="GO" id="GO:0030288">
    <property type="term" value="C:outer membrane-bounded periplasmic space"/>
    <property type="evidence" value="ECO:0007669"/>
    <property type="project" value="InterPro"/>
</dbReference>
<evidence type="ECO:0000256" key="4">
    <source>
        <dbReference type="ARBA" id="ARBA00022475"/>
    </source>
</evidence>
<dbReference type="GO" id="GO:0015031">
    <property type="term" value="P:protein transport"/>
    <property type="evidence" value="ECO:0007669"/>
    <property type="project" value="UniProtKB-UniRule"/>
</dbReference>
<feature type="domain" description="TonB C-terminal" evidence="12">
    <location>
        <begin position="271"/>
        <end position="363"/>
    </location>
</feature>
<comment type="function">
    <text evidence="10">Interacts with outer membrane receptor proteins that carry out high-affinity binding and energy dependent uptake into the periplasmic space of specific substrates. It could act to transduce energy from the cytoplasmic membrane to specific energy-requiring processes in the outer membrane, resulting in the release into the periplasm of ligands bound by these outer membrane proteins.</text>
</comment>
<reference evidence="13 14" key="1">
    <citation type="submission" date="2017-03" db="EMBL/GenBank/DDBJ databases">
        <authorList>
            <person name="Afonso C.L."/>
            <person name="Miller P.J."/>
            <person name="Scott M.A."/>
            <person name="Spackman E."/>
            <person name="Goraichik I."/>
            <person name="Dimitrov K.M."/>
            <person name="Suarez D.L."/>
            <person name="Swayne D.E."/>
        </authorList>
    </citation>
    <scope>NUCLEOTIDE SEQUENCE [LARGE SCALE GENOMIC DNA]</scope>
    <source>
        <strain evidence="13 14">CECT 7691</strain>
    </source>
</reference>
<dbReference type="SUPFAM" id="SSF74653">
    <property type="entry name" value="TolA/TonB C-terminal domain"/>
    <property type="match status" value="1"/>
</dbReference>
<dbReference type="InterPro" id="IPR006260">
    <property type="entry name" value="TonB/TolA_C"/>
</dbReference>
<dbReference type="GO" id="GO:0031992">
    <property type="term" value="F:energy transducer activity"/>
    <property type="evidence" value="ECO:0007669"/>
    <property type="project" value="InterPro"/>
</dbReference>
<evidence type="ECO:0000256" key="10">
    <source>
        <dbReference type="RuleBase" id="RU362123"/>
    </source>
</evidence>
<evidence type="ECO:0000313" key="13">
    <source>
        <dbReference type="EMBL" id="SLN76677.1"/>
    </source>
</evidence>
<dbReference type="GO" id="GO:0015891">
    <property type="term" value="P:siderophore transport"/>
    <property type="evidence" value="ECO:0007669"/>
    <property type="project" value="InterPro"/>
</dbReference>
<evidence type="ECO:0000256" key="6">
    <source>
        <dbReference type="ARBA" id="ARBA00022692"/>
    </source>
</evidence>
<evidence type="ECO:0000256" key="2">
    <source>
        <dbReference type="ARBA" id="ARBA00006555"/>
    </source>
</evidence>
<evidence type="ECO:0000256" key="9">
    <source>
        <dbReference type="ARBA" id="ARBA00023136"/>
    </source>
</evidence>
<dbReference type="AlphaFoldDB" id="A0A1Y5U3Z0"/>
<dbReference type="GO" id="GO:0055085">
    <property type="term" value="P:transmembrane transport"/>
    <property type="evidence" value="ECO:0007669"/>
    <property type="project" value="InterPro"/>
</dbReference>
<dbReference type="PRINTS" id="PR01374">
    <property type="entry name" value="TONBPROTEIN"/>
</dbReference>
<feature type="compositionally biased region" description="Pro residues" evidence="11">
    <location>
        <begin position="170"/>
        <end position="182"/>
    </location>
</feature>
<dbReference type="InterPro" id="IPR003538">
    <property type="entry name" value="TonB"/>
</dbReference>
<keyword evidence="9 10" id="KW-0472">Membrane</keyword>
<name>A0A1Y5U3Z0_9PROT</name>
<evidence type="ECO:0000256" key="7">
    <source>
        <dbReference type="ARBA" id="ARBA00022927"/>
    </source>
</evidence>
<dbReference type="EMBL" id="FWFR01000005">
    <property type="protein sequence ID" value="SLN76677.1"/>
    <property type="molecule type" value="Genomic_DNA"/>
</dbReference>
<protein>
    <recommendedName>
        <fullName evidence="10">Protein TonB</fullName>
    </recommendedName>
</protein>